<accession>A0A1I8FP26</accession>
<evidence type="ECO:0000313" key="3">
    <source>
        <dbReference type="WBParaSite" id="maker-unitig_42681-snap-gene-0.2-mRNA-1"/>
    </source>
</evidence>
<dbReference type="WBParaSite" id="maker-unitig_42681-snap-gene-0.2-mRNA-1">
    <property type="protein sequence ID" value="maker-unitig_42681-snap-gene-0.2-mRNA-1"/>
    <property type="gene ID" value="maker-unitig_42681-snap-gene-0.2"/>
</dbReference>
<keyword evidence="2" id="KW-1185">Reference proteome</keyword>
<proteinExistence type="predicted"/>
<feature type="compositionally biased region" description="Polar residues" evidence="1">
    <location>
        <begin position="1"/>
        <end position="36"/>
    </location>
</feature>
<feature type="compositionally biased region" description="Basic residues" evidence="1">
    <location>
        <begin position="53"/>
        <end position="71"/>
    </location>
</feature>
<protein>
    <submittedName>
        <fullName evidence="3">Uncharacterized protein</fullName>
    </submittedName>
</protein>
<organism evidence="2 3">
    <name type="scientific">Macrostomum lignano</name>
    <dbReference type="NCBI Taxonomy" id="282301"/>
    <lineage>
        <taxon>Eukaryota</taxon>
        <taxon>Metazoa</taxon>
        <taxon>Spiralia</taxon>
        <taxon>Lophotrochozoa</taxon>
        <taxon>Platyhelminthes</taxon>
        <taxon>Rhabditophora</taxon>
        <taxon>Macrostomorpha</taxon>
        <taxon>Macrostomida</taxon>
        <taxon>Macrostomidae</taxon>
        <taxon>Macrostomum</taxon>
    </lineage>
</organism>
<dbReference type="Proteomes" id="UP000095280">
    <property type="component" value="Unplaced"/>
</dbReference>
<reference evidence="3" key="1">
    <citation type="submission" date="2016-11" db="UniProtKB">
        <authorList>
            <consortium name="WormBaseParasite"/>
        </authorList>
    </citation>
    <scope>IDENTIFICATION</scope>
</reference>
<dbReference type="AlphaFoldDB" id="A0A1I8FP26"/>
<sequence length="71" mass="8003">MASSLNSADNARRTSNSTGTARMTVTSRAPRPTSSIRGRVQRAEQPRPSRSFHSCRSRPSRWHHRVHQPGH</sequence>
<feature type="region of interest" description="Disordered" evidence="1">
    <location>
        <begin position="1"/>
        <end position="71"/>
    </location>
</feature>
<evidence type="ECO:0000313" key="2">
    <source>
        <dbReference type="Proteomes" id="UP000095280"/>
    </source>
</evidence>
<evidence type="ECO:0000256" key="1">
    <source>
        <dbReference type="SAM" id="MobiDB-lite"/>
    </source>
</evidence>
<name>A0A1I8FP26_9PLAT</name>